<dbReference type="InterPro" id="IPR013749">
    <property type="entry name" value="PM/HMP-P_kinase-1"/>
</dbReference>
<evidence type="ECO:0000256" key="3">
    <source>
        <dbReference type="SAM" id="MobiDB-lite"/>
    </source>
</evidence>
<dbReference type="Gene3D" id="3.40.1190.20">
    <property type="match status" value="1"/>
</dbReference>
<protein>
    <recommendedName>
        <fullName evidence="2">hydroxymethylpyrimidine kinase</fullName>
        <ecNumber evidence="2">2.7.1.49</ecNumber>
    </recommendedName>
</protein>
<dbReference type="SUPFAM" id="SSF53613">
    <property type="entry name" value="Ribokinase-like"/>
    <property type="match status" value="1"/>
</dbReference>
<dbReference type="NCBIfam" id="TIGR00097">
    <property type="entry name" value="HMP-P_kinase"/>
    <property type="match status" value="1"/>
</dbReference>
<dbReference type="PANTHER" id="PTHR20858">
    <property type="entry name" value="PHOSPHOMETHYLPYRIMIDINE KINASE"/>
    <property type="match status" value="1"/>
</dbReference>
<evidence type="ECO:0000313" key="6">
    <source>
        <dbReference type="Proteomes" id="UP000823790"/>
    </source>
</evidence>
<dbReference type="CDD" id="cd01169">
    <property type="entry name" value="HMPP_kinase"/>
    <property type="match status" value="1"/>
</dbReference>
<dbReference type="InterPro" id="IPR004399">
    <property type="entry name" value="HMP/HMP-P_kinase_dom"/>
</dbReference>
<feature type="region of interest" description="Disordered" evidence="3">
    <location>
        <begin position="263"/>
        <end position="284"/>
    </location>
</feature>
<dbReference type="Pfam" id="PF08543">
    <property type="entry name" value="Phos_pyr_kin"/>
    <property type="match status" value="1"/>
</dbReference>
<comment type="caution">
    <text evidence="5">The sequence shown here is derived from an EMBL/GenBank/DDBJ whole genome shotgun (WGS) entry which is preliminary data.</text>
</comment>
<evidence type="ECO:0000256" key="1">
    <source>
        <dbReference type="ARBA" id="ARBA00004948"/>
    </source>
</evidence>
<organism evidence="5 6">
    <name type="scientific">Frateuria flava</name>
    <dbReference type="NCBI Taxonomy" id="2821489"/>
    <lineage>
        <taxon>Bacteria</taxon>
        <taxon>Pseudomonadati</taxon>
        <taxon>Pseudomonadota</taxon>
        <taxon>Gammaproteobacteria</taxon>
        <taxon>Lysobacterales</taxon>
        <taxon>Rhodanobacteraceae</taxon>
        <taxon>Frateuria</taxon>
    </lineage>
</organism>
<dbReference type="GO" id="GO:0008902">
    <property type="term" value="F:hydroxymethylpyrimidine kinase activity"/>
    <property type="evidence" value="ECO:0007669"/>
    <property type="project" value="UniProtKB-EC"/>
</dbReference>
<evidence type="ECO:0000259" key="4">
    <source>
        <dbReference type="Pfam" id="PF08543"/>
    </source>
</evidence>
<accession>A0ABS4DLP4</accession>
<evidence type="ECO:0000313" key="5">
    <source>
        <dbReference type="EMBL" id="MBP1473982.1"/>
    </source>
</evidence>
<sequence>MSANVLAIGGTDPSGAAGLCADLKTFAALGVYGMAVTTAVVAQNGQAVHRVQPLSPALVAAQLDAVFEDVRVDAVKIGMLATAPIARTVAARLRGHRAPRIVLDPVLGASVGARLLAHDALAVLRDELLPLASVLTPNLAEAAALLGEAPATDLATMLAGAARLRAQGPAWVLLKGGHLAGPRSPDVLLGADGMRVFDAPRLAARGDRGTGCTLASAIAALLPSRPVPMAIEAAKRYVTLALGASGELSVGRTRSPLQHAVRLQPSPDADGAVRGHAADPVRCG</sequence>
<comment type="pathway">
    <text evidence="1">Cofactor biosynthesis; thiamine diphosphate biosynthesis.</text>
</comment>
<dbReference type="Proteomes" id="UP000823790">
    <property type="component" value="Unassembled WGS sequence"/>
</dbReference>
<keyword evidence="5" id="KW-0808">Transferase</keyword>
<proteinExistence type="predicted"/>
<dbReference type="RefSeq" id="WP_209617812.1">
    <property type="nucleotide sequence ID" value="NZ_JAGJRS010000013.1"/>
</dbReference>
<keyword evidence="6" id="KW-1185">Reference proteome</keyword>
<dbReference type="InterPro" id="IPR029056">
    <property type="entry name" value="Ribokinase-like"/>
</dbReference>
<dbReference type="PANTHER" id="PTHR20858:SF17">
    <property type="entry name" value="HYDROXYMETHYLPYRIMIDINE_PHOSPHOMETHYLPYRIMIDINE KINASE THI20-RELATED"/>
    <property type="match status" value="1"/>
</dbReference>
<feature type="domain" description="Pyridoxamine kinase/Phosphomethylpyrimidine kinase" evidence="4">
    <location>
        <begin position="12"/>
        <end position="256"/>
    </location>
</feature>
<feature type="compositionally biased region" description="Basic and acidic residues" evidence="3">
    <location>
        <begin position="271"/>
        <end position="284"/>
    </location>
</feature>
<evidence type="ECO:0000256" key="2">
    <source>
        <dbReference type="ARBA" id="ARBA00012135"/>
    </source>
</evidence>
<keyword evidence="5" id="KW-0418">Kinase</keyword>
<dbReference type="EMBL" id="JAGJRS010000013">
    <property type="protein sequence ID" value="MBP1473982.1"/>
    <property type="molecule type" value="Genomic_DNA"/>
</dbReference>
<reference evidence="5 6" key="1">
    <citation type="submission" date="2021-04" db="EMBL/GenBank/DDBJ databases">
        <authorList>
            <person name="Huq M.A."/>
        </authorList>
    </citation>
    <scope>NUCLEOTIDE SEQUENCE [LARGE SCALE GENOMIC DNA]</scope>
    <source>
        <strain evidence="5 6">MAH-13</strain>
    </source>
</reference>
<name>A0ABS4DLP4_9GAMM</name>
<gene>
    <name evidence="5" type="primary">thiD</name>
    <name evidence="5" type="ORF">J7I44_06705</name>
</gene>
<dbReference type="GO" id="GO:0008972">
    <property type="term" value="F:phosphomethylpyrimidine kinase activity"/>
    <property type="evidence" value="ECO:0007669"/>
    <property type="project" value="UniProtKB-EC"/>
</dbReference>
<dbReference type="EC" id="2.7.1.49" evidence="2"/>